<dbReference type="PANTHER" id="PTHR11514:SF47">
    <property type="entry name" value="TRANSCRIPTION FACTOR BHLH13"/>
    <property type="match status" value="1"/>
</dbReference>
<feature type="domain" description="BHLH" evidence="7">
    <location>
        <begin position="512"/>
        <end position="561"/>
    </location>
</feature>
<keyword evidence="3 5" id="KW-0804">Transcription</keyword>
<dbReference type="CDD" id="cd11449">
    <property type="entry name" value="bHLH_AtAIB_like"/>
    <property type="match status" value="1"/>
</dbReference>
<protein>
    <recommendedName>
        <fullName evidence="5">Transcription factor</fullName>
        <shortName evidence="5">bHLH transcription factor</shortName>
    </recommendedName>
    <alternativeName>
        <fullName evidence="5">Basic helix-loop-helix protein</fullName>
    </alternativeName>
</protein>
<feature type="compositionally biased region" description="Basic and acidic residues" evidence="6">
    <location>
        <begin position="509"/>
        <end position="523"/>
    </location>
</feature>
<dbReference type="PANTHER" id="PTHR11514">
    <property type="entry name" value="MYC"/>
    <property type="match status" value="1"/>
</dbReference>
<keyword evidence="9" id="KW-1185">Reference proteome</keyword>
<dbReference type="Pfam" id="PF22754">
    <property type="entry name" value="bHLH-TF_ACT-like_plant"/>
    <property type="match status" value="1"/>
</dbReference>
<dbReference type="InterPro" id="IPR045084">
    <property type="entry name" value="AIB/MYC-like"/>
</dbReference>
<dbReference type="EMBL" id="JAAIUW010000006">
    <property type="protein sequence ID" value="KAF7826193.1"/>
    <property type="molecule type" value="Genomic_DNA"/>
</dbReference>
<keyword evidence="4 5" id="KW-0539">Nucleus</keyword>
<proteinExistence type="predicted"/>
<comment type="subcellular location">
    <subcellularLocation>
        <location evidence="1 5">Nucleus</location>
    </subcellularLocation>
</comment>
<dbReference type="Pfam" id="PF00010">
    <property type="entry name" value="HLH"/>
    <property type="match status" value="1"/>
</dbReference>
<dbReference type="SMART" id="SM00353">
    <property type="entry name" value="HLH"/>
    <property type="match status" value="1"/>
</dbReference>
<dbReference type="InterPro" id="IPR025610">
    <property type="entry name" value="MYC/MYB_N"/>
</dbReference>
<dbReference type="GO" id="GO:0003700">
    <property type="term" value="F:DNA-binding transcription factor activity"/>
    <property type="evidence" value="ECO:0007669"/>
    <property type="project" value="InterPro"/>
</dbReference>
<accession>A0A834TPS5</accession>
<evidence type="ECO:0000313" key="9">
    <source>
        <dbReference type="Proteomes" id="UP000634136"/>
    </source>
</evidence>
<organism evidence="8 9">
    <name type="scientific">Senna tora</name>
    <dbReference type="NCBI Taxonomy" id="362788"/>
    <lineage>
        <taxon>Eukaryota</taxon>
        <taxon>Viridiplantae</taxon>
        <taxon>Streptophyta</taxon>
        <taxon>Embryophyta</taxon>
        <taxon>Tracheophyta</taxon>
        <taxon>Spermatophyta</taxon>
        <taxon>Magnoliopsida</taxon>
        <taxon>eudicotyledons</taxon>
        <taxon>Gunneridae</taxon>
        <taxon>Pentapetalae</taxon>
        <taxon>rosids</taxon>
        <taxon>fabids</taxon>
        <taxon>Fabales</taxon>
        <taxon>Fabaceae</taxon>
        <taxon>Caesalpinioideae</taxon>
        <taxon>Cassia clade</taxon>
        <taxon>Senna</taxon>
    </lineage>
</organism>
<dbReference type="InterPro" id="IPR054502">
    <property type="entry name" value="bHLH-TF_ACT-like_plant"/>
</dbReference>
<feature type="region of interest" description="Disordered" evidence="6">
    <location>
        <begin position="480"/>
        <end position="523"/>
    </location>
</feature>
<evidence type="ECO:0000256" key="2">
    <source>
        <dbReference type="ARBA" id="ARBA00023015"/>
    </source>
</evidence>
<dbReference type="InterPro" id="IPR036638">
    <property type="entry name" value="HLH_DNA-bd_sf"/>
</dbReference>
<dbReference type="Pfam" id="PF14215">
    <property type="entry name" value="bHLH-MYC_N"/>
    <property type="match status" value="1"/>
</dbReference>
<evidence type="ECO:0000256" key="4">
    <source>
        <dbReference type="ARBA" id="ARBA00023242"/>
    </source>
</evidence>
<evidence type="ECO:0000313" key="8">
    <source>
        <dbReference type="EMBL" id="KAF7826193.1"/>
    </source>
</evidence>
<dbReference type="GO" id="GO:0046983">
    <property type="term" value="F:protein dimerization activity"/>
    <property type="evidence" value="ECO:0007669"/>
    <property type="project" value="InterPro"/>
</dbReference>
<dbReference type="PROSITE" id="PS50888">
    <property type="entry name" value="BHLH"/>
    <property type="match status" value="1"/>
</dbReference>
<feature type="compositionally biased region" description="Basic and acidic residues" evidence="6">
    <location>
        <begin position="485"/>
        <end position="499"/>
    </location>
</feature>
<dbReference type="Gene3D" id="4.10.280.10">
    <property type="entry name" value="Helix-loop-helix DNA-binding domain"/>
    <property type="match status" value="1"/>
</dbReference>
<evidence type="ECO:0000256" key="6">
    <source>
        <dbReference type="SAM" id="MobiDB-lite"/>
    </source>
</evidence>
<feature type="compositionally biased region" description="Polar residues" evidence="6">
    <location>
        <begin position="377"/>
        <end position="388"/>
    </location>
</feature>
<dbReference type="OrthoDB" id="677168at2759"/>
<gene>
    <name evidence="8" type="ORF">G2W53_017357</name>
</gene>
<sequence length="681" mass="75477">MRNVFVLGESNDGSAPKMRDPAELDVCLMNNEASLDYRHAPDGERVRLEVRLVEKERKKKKKPQIEVGLGGMLWNEDERAMVSAVLGTQAFDYLLNNSVSNENLLMAVGSDENLQNKLSDLVDRPNVSNFSWNYAIFWQISQSKSGEWVLGWGDGCCREPKDGEEGGGGFRGILSLHHMEDEIRQRMRKRVLQKLHTTFGGSDEDNYAYGLDRVTDTEMFFLASMYFSFPRGEGGPGKCLASGKHLWLSDALKSTSDDYCVRSFLAKSAGIQTIVLIPTDMGVVELGSVRMVRESLELLQAIKSVFSVQSAFPSRVIKPISPLPVVVNEKRDEKVEVVVPKIFGQDLNALNSGRTHFREKLAVRKMEDRPWAGGHPNGNSIRFPNAQSNGGGLHDPNWTANQGVRQGQASPAEIFAPKSLAGNVPVSVPVPELVNGSVRKDFRLNNYQPPQRQVQMQIDFSGATSRPGVRSICGESELSDVEAASCKEEQPGATADERRPRKRGRKPANGREEPLNHVEAERQRREKLNQRFYALRSVVPNISKMDKASLLGDAIAYINELQAKLKMMESERFGSSSRDGSVESHSHLNQNQSAPDVEIKANEDEVIVTVSCPLDAHPVSKVINAFKEEQLSVVESKLAAANDTVFHTFVIKSQGSEQLTKEKLMAAFSHESNSLQPLSSA</sequence>
<evidence type="ECO:0000256" key="5">
    <source>
        <dbReference type="RuleBase" id="RU369104"/>
    </source>
</evidence>
<dbReference type="SUPFAM" id="SSF47459">
    <property type="entry name" value="HLH, helix-loop-helix DNA-binding domain"/>
    <property type="match status" value="1"/>
</dbReference>
<dbReference type="InterPro" id="IPR011598">
    <property type="entry name" value="bHLH_dom"/>
</dbReference>
<keyword evidence="2 5" id="KW-0805">Transcription regulation</keyword>
<dbReference type="FunFam" id="4.10.280.10:FF:000078">
    <property type="entry name" value="Transcription factor bHLH13"/>
    <property type="match status" value="1"/>
</dbReference>
<evidence type="ECO:0000256" key="1">
    <source>
        <dbReference type="ARBA" id="ARBA00004123"/>
    </source>
</evidence>
<dbReference type="Proteomes" id="UP000634136">
    <property type="component" value="Unassembled WGS sequence"/>
</dbReference>
<evidence type="ECO:0000259" key="7">
    <source>
        <dbReference type="PROSITE" id="PS50888"/>
    </source>
</evidence>
<comment type="caution">
    <text evidence="8">The sequence shown here is derived from an EMBL/GenBank/DDBJ whole genome shotgun (WGS) entry which is preliminary data.</text>
</comment>
<dbReference type="GO" id="GO:0000976">
    <property type="term" value="F:transcription cis-regulatory region binding"/>
    <property type="evidence" value="ECO:0007669"/>
    <property type="project" value="TreeGrafter"/>
</dbReference>
<evidence type="ECO:0000256" key="3">
    <source>
        <dbReference type="ARBA" id="ARBA00023163"/>
    </source>
</evidence>
<reference evidence="8" key="1">
    <citation type="submission" date="2020-09" db="EMBL/GenBank/DDBJ databases">
        <title>Genome-Enabled Discovery of Anthraquinone Biosynthesis in Senna tora.</title>
        <authorList>
            <person name="Kang S.-H."/>
            <person name="Pandey R.P."/>
            <person name="Lee C.-M."/>
            <person name="Sim J.-S."/>
            <person name="Jeong J.-T."/>
            <person name="Choi B.-S."/>
            <person name="Jung M."/>
            <person name="Ginzburg D."/>
            <person name="Zhao K."/>
            <person name="Won S.Y."/>
            <person name="Oh T.-J."/>
            <person name="Yu Y."/>
            <person name="Kim N.-H."/>
            <person name="Lee O.R."/>
            <person name="Lee T.-H."/>
            <person name="Bashyal P."/>
            <person name="Kim T.-S."/>
            <person name="Lee W.-H."/>
            <person name="Kawkins C."/>
            <person name="Kim C.-K."/>
            <person name="Kim J.S."/>
            <person name="Ahn B.O."/>
            <person name="Rhee S.Y."/>
            <person name="Sohng J.K."/>
        </authorList>
    </citation>
    <scope>NUCLEOTIDE SEQUENCE</scope>
    <source>
        <tissue evidence="8">Leaf</tissue>
    </source>
</reference>
<dbReference type="GO" id="GO:0005634">
    <property type="term" value="C:nucleus"/>
    <property type="evidence" value="ECO:0007669"/>
    <property type="project" value="UniProtKB-SubCell"/>
</dbReference>
<feature type="region of interest" description="Disordered" evidence="6">
    <location>
        <begin position="369"/>
        <end position="406"/>
    </location>
</feature>
<dbReference type="AlphaFoldDB" id="A0A834TPS5"/>
<name>A0A834TPS5_9FABA</name>
<feature type="region of interest" description="Disordered" evidence="6">
    <location>
        <begin position="572"/>
        <end position="593"/>
    </location>
</feature>